<dbReference type="SUPFAM" id="SSF53474">
    <property type="entry name" value="alpha/beta-Hydrolases"/>
    <property type="match status" value="1"/>
</dbReference>
<dbReference type="PRINTS" id="PR00111">
    <property type="entry name" value="ABHYDROLASE"/>
</dbReference>
<dbReference type="AlphaFoldDB" id="A0A3E0VQ59"/>
<proteinExistence type="predicted"/>
<dbReference type="EMBL" id="NBXB01000054">
    <property type="protein sequence ID" value="RFA11759.1"/>
    <property type="molecule type" value="Genomic_DNA"/>
</dbReference>
<dbReference type="GO" id="GO:0016020">
    <property type="term" value="C:membrane"/>
    <property type="evidence" value="ECO:0007669"/>
    <property type="project" value="TreeGrafter"/>
</dbReference>
<dbReference type="Gene3D" id="3.40.50.1820">
    <property type="entry name" value="alpha/beta hydrolase"/>
    <property type="match status" value="1"/>
</dbReference>
<dbReference type="InterPro" id="IPR050266">
    <property type="entry name" value="AB_hydrolase_sf"/>
</dbReference>
<evidence type="ECO:0000256" key="1">
    <source>
        <dbReference type="ARBA" id="ARBA00022801"/>
    </source>
</evidence>
<accession>A0A3E0VQ59</accession>
<dbReference type="Proteomes" id="UP000256541">
    <property type="component" value="Unassembled WGS sequence"/>
</dbReference>
<reference evidence="3 4" key="1">
    <citation type="submission" date="2017-04" db="EMBL/GenBank/DDBJ databases">
        <title>Comparative genome analysis of Subtercola boreus.</title>
        <authorList>
            <person name="Cho Y.-J."/>
            <person name="Cho A."/>
            <person name="Kim O.-S."/>
            <person name="Lee J.-I."/>
        </authorList>
    </citation>
    <scope>NUCLEOTIDE SEQUENCE [LARGE SCALE GENOMIC DNA]</scope>
    <source>
        <strain evidence="3 4">P27479</strain>
    </source>
</reference>
<evidence type="ECO:0000313" key="4">
    <source>
        <dbReference type="Proteomes" id="UP000256541"/>
    </source>
</evidence>
<dbReference type="PANTHER" id="PTHR43798">
    <property type="entry name" value="MONOACYLGLYCEROL LIPASE"/>
    <property type="match status" value="1"/>
</dbReference>
<dbReference type="PANTHER" id="PTHR43798:SF31">
    <property type="entry name" value="AB HYDROLASE SUPERFAMILY PROTEIN YCLE"/>
    <property type="match status" value="1"/>
</dbReference>
<keyword evidence="1 3" id="KW-0378">Hydrolase</keyword>
<dbReference type="Pfam" id="PF00561">
    <property type="entry name" value="Abhydrolase_1"/>
    <property type="match status" value="1"/>
</dbReference>
<dbReference type="InterPro" id="IPR000073">
    <property type="entry name" value="AB_hydrolase_1"/>
</dbReference>
<feature type="domain" description="AB hydrolase-1" evidence="2">
    <location>
        <begin position="22"/>
        <end position="150"/>
    </location>
</feature>
<gene>
    <name evidence="3" type="ORF">B7R22_17945</name>
</gene>
<sequence length="264" mass="28699">MREIRTEDGTTIAYSVFPGAGPTVVILHGLAGSSREFVPTAEALTGREVILVNQRGHGRSTQAPADTSREAFVGDVVEVIETETSGQVDLVGQSMGAHTAMLVAALRPDLVRRLVLLEGNEGGGSEEEHAALGKYFHSWDVPFATREEAQASLGDGPLATAWVADLEPRPDGLYPRFDPDVMVSTIRAVSTPRWEEWEHVSAPTLVVYADGGIFTEKQKLEFISRGADVVRVDLVGASHDAHLDAFTQWIDALTEFVSDYRKSR</sequence>
<protein>
    <submittedName>
        <fullName evidence="3">Alpha/beta hydrolase</fullName>
    </submittedName>
</protein>
<comment type="caution">
    <text evidence="3">The sequence shown here is derived from an EMBL/GenBank/DDBJ whole genome shotgun (WGS) entry which is preliminary data.</text>
</comment>
<name>A0A3E0VQ59_9MICO</name>
<dbReference type="InterPro" id="IPR029058">
    <property type="entry name" value="AB_hydrolase_fold"/>
</dbReference>
<evidence type="ECO:0000259" key="2">
    <source>
        <dbReference type="Pfam" id="PF00561"/>
    </source>
</evidence>
<dbReference type="OrthoDB" id="63519at2"/>
<dbReference type="GO" id="GO:0016787">
    <property type="term" value="F:hydrolase activity"/>
    <property type="evidence" value="ECO:0007669"/>
    <property type="project" value="UniProtKB-KW"/>
</dbReference>
<organism evidence="3 4">
    <name type="scientific">Subtercola boreus</name>
    <dbReference type="NCBI Taxonomy" id="120213"/>
    <lineage>
        <taxon>Bacteria</taxon>
        <taxon>Bacillati</taxon>
        <taxon>Actinomycetota</taxon>
        <taxon>Actinomycetes</taxon>
        <taxon>Micrococcales</taxon>
        <taxon>Microbacteriaceae</taxon>
        <taxon>Subtercola</taxon>
    </lineage>
</organism>
<evidence type="ECO:0000313" key="3">
    <source>
        <dbReference type="EMBL" id="RFA11759.1"/>
    </source>
</evidence>